<sequence length="71" mass="7597">MTGQYEAVDVGCVDLAREAPSCTDRPPQIPDEATVGGAIERALHVVDFVAQCPQQDEDVVPVHAGKRGDEH</sequence>
<gene>
    <name evidence="1" type="ORF">GCM10023220_29510</name>
</gene>
<name>A0ABP9BTM2_9ACTN</name>
<proteinExistence type="predicted"/>
<evidence type="ECO:0000313" key="1">
    <source>
        <dbReference type="EMBL" id="GAA4799445.1"/>
    </source>
</evidence>
<organism evidence="1 2">
    <name type="scientific">Streptomyces ziwulingensis</name>
    <dbReference type="NCBI Taxonomy" id="1045501"/>
    <lineage>
        <taxon>Bacteria</taxon>
        <taxon>Bacillati</taxon>
        <taxon>Actinomycetota</taxon>
        <taxon>Actinomycetes</taxon>
        <taxon>Kitasatosporales</taxon>
        <taxon>Streptomycetaceae</taxon>
        <taxon>Streptomyces</taxon>
    </lineage>
</organism>
<dbReference type="Proteomes" id="UP001501265">
    <property type="component" value="Unassembled WGS sequence"/>
</dbReference>
<comment type="caution">
    <text evidence="1">The sequence shown here is derived from an EMBL/GenBank/DDBJ whole genome shotgun (WGS) entry which is preliminary data.</text>
</comment>
<accession>A0ABP9BTM2</accession>
<dbReference type="EMBL" id="BAABIG010000024">
    <property type="protein sequence ID" value="GAA4799445.1"/>
    <property type="molecule type" value="Genomic_DNA"/>
</dbReference>
<reference evidence="2" key="1">
    <citation type="journal article" date="2019" name="Int. J. Syst. Evol. Microbiol.">
        <title>The Global Catalogue of Microorganisms (GCM) 10K type strain sequencing project: providing services to taxonomists for standard genome sequencing and annotation.</title>
        <authorList>
            <consortium name="The Broad Institute Genomics Platform"/>
            <consortium name="The Broad Institute Genome Sequencing Center for Infectious Disease"/>
            <person name="Wu L."/>
            <person name="Ma J."/>
        </authorList>
    </citation>
    <scope>NUCLEOTIDE SEQUENCE [LARGE SCALE GENOMIC DNA]</scope>
    <source>
        <strain evidence="2">JCM 18081</strain>
    </source>
</reference>
<protein>
    <submittedName>
        <fullName evidence="1">Uncharacterized protein</fullName>
    </submittedName>
</protein>
<evidence type="ECO:0000313" key="2">
    <source>
        <dbReference type="Proteomes" id="UP001501265"/>
    </source>
</evidence>
<keyword evidence="2" id="KW-1185">Reference proteome</keyword>